<dbReference type="InterPro" id="IPR000623">
    <property type="entry name" value="Shikimate_kinase/TSH1"/>
</dbReference>
<dbReference type="Pfam" id="PF01202">
    <property type="entry name" value="SKI"/>
    <property type="match status" value="1"/>
</dbReference>
<name>A0A9D2QKY4_9FIRM</name>
<comment type="catalytic activity">
    <reaction evidence="7">
        <text>shikimate + ATP = 3-phosphoshikimate + ADP + H(+)</text>
        <dbReference type="Rhea" id="RHEA:13121"/>
        <dbReference type="ChEBI" id="CHEBI:15378"/>
        <dbReference type="ChEBI" id="CHEBI:30616"/>
        <dbReference type="ChEBI" id="CHEBI:36208"/>
        <dbReference type="ChEBI" id="CHEBI:145989"/>
        <dbReference type="ChEBI" id="CHEBI:456216"/>
        <dbReference type="EC" id="2.7.1.71"/>
    </reaction>
</comment>
<evidence type="ECO:0000256" key="5">
    <source>
        <dbReference type="ARBA" id="ARBA00022840"/>
    </source>
</evidence>
<dbReference type="GO" id="GO:0005829">
    <property type="term" value="C:cytosol"/>
    <property type="evidence" value="ECO:0007669"/>
    <property type="project" value="TreeGrafter"/>
</dbReference>
<comment type="subcellular location">
    <subcellularLocation>
        <location evidence="7">Cytoplasm</location>
    </subcellularLocation>
</comment>
<keyword evidence="3 7" id="KW-0547">Nucleotide-binding</keyword>
<dbReference type="PANTHER" id="PTHR21087:SF16">
    <property type="entry name" value="SHIKIMATE KINASE 1, CHLOROPLASTIC"/>
    <property type="match status" value="1"/>
</dbReference>
<dbReference type="GO" id="GO:0005524">
    <property type="term" value="F:ATP binding"/>
    <property type="evidence" value="ECO:0007669"/>
    <property type="project" value="UniProtKB-UniRule"/>
</dbReference>
<keyword evidence="7" id="KW-0963">Cytoplasm</keyword>
<dbReference type="InterPro" id="IPR027417">
    <property type="entry name" value="P-loop_NTPase"/>
</dbReference>
<comment type="caution">
    <text evidence="7">Lacks conserved residue(s) required for the propagation of feature annotation.</text>
</comment>
<sequence length="172" mass="18905">MRRDENIVLIGMPGAGKSTVGVVLAKHMGRRFLDSDLVIQEKTGKLLHEIISEKGLDGFLAVENEINSSLEKNGSVIATGGSVIYGPQAMEHLKQTGIVVYLKLSFSEIESRLGDLKKRGVALKEGQTLLDLYEERIPLYEKYADYTLECGRKSIRTIVEELAAGLAGILEK</sequence>
<feature type="binding site" evidence="7">
    <location>
        <position position="36"/>
    </location>
    <ligand>
        <name>substrate</name>
    </ligand>
</feature>
<dbReference type="GO" id="GO:0000287">
    <property type="term" value="F:magnesium ion binding"/>
    <property type="evidence" value="ECO:0007669"/>
    <property type="project" value="UniProtKB-UniRule"/>
</dbReference>
<evidence type="ECO:0000256" key="6">
    <source>
        <dbReference type="ARBA" id="ARBA00023141"/>
    </source>
</evidence>
<keyword evidence="7" id="KW-0460">Magnesium</keyword>
<comment type="caution">
    <text evidence="8">The sequence shown here is derived from an EMBL/GenBank/DDBJ whole genome shotgun (WGS) entry which is preliminary data.</text>
</comment>
<keyword evidence="4 7" id="KW-0418">Kinase</keyword>
<gene>
    <name evidence="7" type="primary">aroK</name>
    <name evidence="8" type="ORF">H9926_10265</name>
</gene>
<dbReference type="GO" id="GO:0004765">
    <property type="term" value="F:shikimate kinase activity"/>
    <property type="evidence" value="ECO:0007669"/>
    <property type="project" value="UniProtKB-UniRule"/>
</dbReference>
<dbReference type="Gene3D" id="3.40.50.300">
    <property type="entry name" value="P-loop containing nucleotide triphosphate hydrolases"/>
    <property type="match status" value="1"/>
</dbReference>
<proteinExistence type="inferred from homology"/>
<dbReference type="GO" id="GO:0008652">
    <property type="term" value="P:amino acid biosynthetic process"/>
    <property type="evidence" value="ECO:0007669"/>
    <property type="project" value="UniProtKB-KW"/>
</dbReference>
<protein>
    <recommendedName>
        <fullName evidence="7">Shikimate kinase</fullName>
        <shortName evidence="7">SK</shortName>
        <ecNumber evidence="7">2.7.1.71</ecNumber>
    </recommendedName>
</protein>
<comment type="cofactor">
    <cofactor evidence="7">
        <name>Mg(2+)</name>
        <dbReference type="ChEBI" id="CHEBI:18420"/>
    </cofactor>
    <text evidence="7">Binds 1 Mg(2+) ion per subunit.</text>
</comment>
<comment type="function">
    <text evidence="7">Catalyzes the specific phosphorylation of the 3-hydroxyl group of shikimic acid using ATP as a cosubstrate.</text>
</comment>
<comment type="similarity">
    <text evidence="7">Belongs to the shikimate kinase family.</text>
</comment>
<dbReference type="AlphaFoldDB" id="A0A9D2QKY4"/>
<accession>A0A9D2QKY4</accession>
<feature type="binding site" evidence="7">
    <location>
        <position position="119"/>
    </location>
    <ligand>
        <name>ATP</name>
        <dbReference type="ChEBI" id="CHEBI:30616"/>
    </ligand>
</feature>
<dbReference type="HAMAP" id="MF_00109">
    <property type="entry name" value="Shikimate_kinase"/>
    <property type="match status" value="1"/>
</dbReference>
<evidence type="ECO:0000256" key="7">
    <source>
        <dbReference type="HAMAP-Rule" id="MF_00109"/>
    </source>
</evidence>
<organism evidence="8 9">
    <name type="scientific">Candidatus Eisenbergiella intestinigallinarum</name>
    <dbReference type="NCBI Taxonomy" id="2838549"/>
    <lineage>
        <taxon>Bacteria</taxon>
        <taxon>Bacillati</taxon>
        <taxon>Bacillota</taxon>
        <taxon>Clostridia</taxon>
        <taxon>Lachnospirales</taxon>
        <taxon>Lachnospiraceae</taxon>
        <taxon>Eisenbergiella</taxon>
    </lineage>
</organism>
<feature type="binding site" evidence="7">
    <location>
        <position position="18"/>
    </location>
    <ligand>
        <name>Mg(2+)</name>
        <dbReference type="ChEBI" id="CHEBI:18420"/>
    </ligand>
</feature>
<evidence type="ECO:0000313" key="8">
    <source>
        <dbReference type="EMBL" id="HJC88386.1"/>
    </source>
</evidence>
<evidence type="ECO:0000256" key="1">
    <source>
        <dbReference type="ARBA" id="ARBA00022605"/>
    </source>
</evidence>
<evidence type="ECO:0000313" key="9">
    <source>
        <dbReference type="Proteomes" id="UP000823922"/>
    </source>
</evidence>
<dbReference type="EC" id="2.7.1.71" evidence="7"/>
<reference evidence="8" key="2">
    <citation type="submission" date="2021-04" db="EMBL/GenBank/DDBJ databases">
        <authorList>
            <person name="Gilroy R."/>
        </authorList>
    </citation>
    <scope>NUCLEOTIDE SEQUENCE</scope>
    <source>
        <strain evidence="8">ChiBcec1-1630</strain>
    </source>
</reference>
<dbReference type="GO" id="GO:0009073">
    <property type="term" value="P:aromatic amino acid family biosynthetic process"/>
    <property type="evidence" value="ECO:0007669"/>
    <property type="project" value="UniProtKB-KW"/>
</dbReference>
<dbReference type="CDD" id="cd00464">
    <property type="entry name" value="SK"/>
    <property type="match status" value="1"/>
</dbReference>
<dbReference type="GO" id="GO:0009423">
    <property type="term" value="P:chorismate biosynthetic process"/>
    <property type="evidence" value="ECO:0007669"/>
    <property type="project" value="UniProtKB-UniRule"/>
</dbReference>
<dbReference type="Proteomes" id="UP000823922">
    <property type="component" value="Unassembled WGS sequence"/>
</dbReference>
<keyword evidence="6 7" id="KW-0057">Aromatic amino acid biosynthesis</keyword>
<dbReference type="PANTHER" id="PTHR21087">
    <property type="entry name" value="SHIKIMATE KINASE"/>
    <property type="match status" value="1"/>
</dbReference>
<dbReference type="SUPFAM" id="SSF52540">
    <property type="entry name" value="P-loop containing nucleoside triphosphate hydrolases"/>
    <property type="match status" value="1"/>
</dbReference>
<keyword evidence="2 7" id="KW-0808">Transferase</keyword>
<feature type="binding site" evidence="7">
    <location>
        <begin position="14"/>
        <end position="19"/>
    </location>
    <ligand>
        <name>ATP</name>
        <dbReference type="ChEBI" id="CHEBI:30616"/>
    </ligand>
</feature>
<keyword evidence="7" id="KW-0479">Metal-binding</keyword>
<comment type="pathway">
    <text evidence="7">Metabolic intermediate biosynthesis; chorismate biosynthesis; chorismate from D-erythrose 4-phosphate and phosphoenolpyruvate: step 5/7.</text>
</comment>
<keyword evidence="5 7" id="KW-0067">ATP-binding</keyword>
<comment type="subunit">
    <text evidence="7">Monomer.</text>
</comment>
<evidence type="ECO:0000256" key="3">
    <source>
        <dbReference type="ARBA" id="ARBA00022741"/>
    </source>
</evidence>
<dbReference type="PRINTS" id="PR01100">
    <property type="entry name" value="SHIKIMTKNASE"/>
</dbReference>
<feature type="binding site" evidence="7">
    <location>
        <position position="136"/>
    </location>
    <ligand>
        <name>substrate</name>
    </ligand>
</feature>
<evidence type="ECO:0000256" key="2">
    <source>
        <dbReference type="ARBA" id="ARBA00022679"/>
    </source>
</evidence>
<dbReference type="EMBL" id="DWVS01000261">
    <property type="protein sequence ID" value="HJC88386.1"/>
    <property type="molecule type" value="Genomic_DNA"/>
</dbReference>
<reference evidence="8" key="1">
    <citation type="journal article" date="2021" name="PeerJ">
        <title>Extensive microbial diversity within the chicken gut microbiome revealed by metagenomics and culture.</title>
        <authorList>
            <person name="Gilroy R."/>
            <person name="Ravi A."/>
            <person name="Getino M."/>
            <person name="Pursley I."/>
            <person name="Horton D.L."/>
            <person name="Alikhan N.F."/>
            <person name="Baker D."/>
            <person name="Gharbi K."/>
            <person name="Hall N."/>
            <person name="Watson M."/>
            <person name="Adriaenssens E.M."/>
            <person name="Foster-Nyarko E."/>
            <person name="Jarju S."/>
            <person name="Secka A."/>
            <person name="Antonio M."/>
            <person name="Oren A."/>
            <person name="Chaudhuri R.R."/>
            <person name="La Ragione R."/>
            <person name="Hildebrand F."/>
            <person name="Pallen M.J."/>
        </authorList>
    </citation>
    <scope>NUCLEOTIDE SEQUENCE</scope>
    <source>
        <strain evidence="8">ChiBcec1-1630</strain>
    </source>
</reference>
<keyword evidence="1 7" id="KW-0028">Amino-acid biosynthesis</keyword>
<feature type="binding site" evidence="7">
    <location>
        <position position="81"/>
    </location>
    <ligand>
        <name>substrate</name>
    </ligand>
</feature>
<dbReference type="InterPro" id="IPR031322">
    <property type="entry name" value="Shikimate/glucono_kinase"/>
</dbReference>
<evidence type="ECO:0000256" key="4">
    <source>
        <dbReference type="ARBA" id="ARBA00022777"/>
    </source>
</evidence>